<reference evidence="1 2" key="1">
    <citation type="journal article" date="2020" name="Mol. Biol. Evol.">
        <title>Distinct Expression and Methylation Patterns for Genes with Different Fates following a Single Whole-Genome Duplication in Flowering Plants.</title>
        <authorList>
            <person name="Shi T."/>
            <person name="Rahmani R.S."/>
            <person name="Gugger P.F."/>
            <person name="Wang M."/>
            <person name="Li H."/>
            <person name="Zhang Y."/>
            <person name="Li Z."/>
            <person name="Wang Q."/>
            <person name="Van de Peer Y."/>
            <person name="Marchal K."/>
            <person name="Chen J."/>
        </authorList>
    </citation>
    <scope>NUCLEOTIDE SEQUENCE [LARGE SCALE GENOMIC DNA]</scope>
    <source>
        <tissue evidence="1">Leaf</tissue>
    </source>
</reference>
<dbReference type="Proteomes" id="UP000607653">
    <property type="component" value="Unassembled WGS sequence"/>
</dbReference>
<evidence type="ECO:0000313" key="2">
    <source>
        <dbReference type="Proteomes" id="UP000607653"/>
    </source>
</evidence>
<organism evidence="1 2">
    <name type="scientific">Nelumbo nucifera</name>
    <name type="common">Sacred lotus</name>
    <dbReference type="NCBI Taxonomy" id="4432"/>
    <lineage>
        <taxon>Eukaryota</taxon>
        <taxon>Viridiplantae</taxon>
        <taxon>Streptophyta</taxon>
        <taxon>Embryophyta</taxon>
        <taxon>Tracheophyta</taxon>
        <taxon>Spermatophyta</taxon>
        <taxon>Magnoliopsida</taxon>
        <taxon>Proteales</taxon>
        <taxon>Nelumbonaceae</taxon>
        <taxon>Nelumbo</taxon>
    </lineage>
</organism>
<evidence type="ECO:0000313" key="1">
    <source>
        <dbReference type="EMBL" id="DAD27891.1"/>
    </source>
</evidence>
<dbReference type="EMBL" id="DUZY01000002">
    <property type="protein sequence ID" value="DAD27891.1"/>
    <property type="molecule type" value="Genomic_DNA"/>
</dbReference>
<accession>A0A822Y8J5</accession>
<protein>
    <submittedName>
        <fullName evidence="1">Uncharacterized protein</fullName>
    </submittedName>
</protein>
<dbReference type="AlphaFoldDB" id="A0A822Y8J5"/>
<keyword evidence="2" id="KW-1185">Reference proteome</keyword>
<gene>
    <name evidence="1" type="ORF">HUJ06_029359</name>
</gene>
<name>A0A822Y8J5_NELNU</name>
<sequence length="38" mass="4158">MTWCPVLKFQGLPASNSKIFETNLYKLCHTTCSGAPIG</sequence>
<proteinExistence type="predicted"/>
<comment type="caution">
    <text evidence="1">The sequence shown here is derived from an EMBL/GenBank/DDBJ whole genome shotgun (WGS) entry which is preliminary data.</text>
</comment>